<reference evidence="1" key="1">
    <citation type="journal article" date="2020" name="Nature">
        <title>Giant virus diversity and host interactions through global metagenomics.</title>
        <authorList>
            <person name="Schulz F."/>
            <person name="Roux S."/>
            <person name="Paez-Espino D."/>
            <person name="Jungbluth S."/>
            <person name="Walsh D.A."/>
            <person name="Denef V.J."/>
            <person name="McMahon K.D."/>
            <person name="Konstantinidis K.T."/>
            <person name="Eloe-Fadrosh E.A."/>
            <person name="Kyrpides N.C."/>
            <person name="Woyke T."/>
        </authorList>
    </citation>
    <scope>NUCLEOTIDE SEQUENCE</scope>
    <source>
        <strain evidence="1">GVMAG-M-3300023179-103</strain>
    </source>
</reference>
<dbReference type="InterPro" id="IPR019057">
    <property type="entry name" value="Restrct_endonuc_II_Eco47II"/>
</dbReference>
<sequence>MSKNISKIDISWYKIPEIKIKVFITLIKPLYDIIEGKKIQKSEPDIFAQELWMALYNMTNEEWEKEHKKIQIERVWTMALGIFHQNIMGSFDNWENYKKGHKSGCDIGKIDGSCIAEIKNNINTMNSSSKESVLKKLKKQKELNKRTLLVIVNGDIKNYVKDGIEFISGRMFYNELSGRSNFMDDLLLTLTECFIHYKTYNALTDSLKKT</sequence>
<name>A0A6C0DZQ4_9ZZZZ</name>
<protein>
    <recommendedName>
        <fullName evidence="2">Restriction endonuclease</fullName>
    </recommendedName>
</protein>
<dbReference type="GO" id="GO:0009036">
    <property type="term" value="F:type II site-specific deoxyribonuclease activity"/>
    <property type="evidence" value="ECO:0007669"/>
    <property type="project" value="InterPro"/>
</dbReference>
<accession>A0A6C0DZQ4</accession>
<proteinExistence type="predicted"/>
<organism evidence="1">
    <name type="scientific">viral metagenome</name>
    <dbReference type="NCBI Taxonomy" id="1070528"/>
    <lineage>
        <taxon>unclassified sequences</taxon>
        <taxon>metagenomes</taxon>
        <taxon>organismal metagenomes</taxon>
    </lineage>
</organism>
<dbReference type="AlphaFoldDB" id="A0A6C0DZQ4"/>
<dbReference type="GO" id="GO:0003677">
    <property type="term" value="F:DNA binding"/>
    <property type="evidence" value="ECO:0007669"/>
    <property type="project" value="InterPro"/>
</dbReference>
<dbReference type="Pfam" id="PF09553">
    <property type="entry name" value="RE_Eco47II"/>
    <property type="match status" value="1"/>
</dbReference>
<dbReference type="EMBL" id="MN739695">
    <property type="protein sequence ID" value="QHT21519.1"/>
    <property type="molecule type" value="Genomic_DNA"/>
</dbReference>
<evidence type="ECO:0008006" key="2">
    <source>
        <dbReference type="Google" id="ProtNLM"/>
    </source>
</evidence>
<dbReference type="GO" id="GO:0009307">
    <property type="term" value="P:DNA restriction-modification system"/>
    <property type="evidence" value="ECO:0007669"/>
    <property type="project" value="InterPro"/>
</dbReference>
<evidence type="ECO:0000313" key="1">
    <source>
        <dbReference type="EMBL" id="QHT21519.1"/>
    </source>
</evidence>